<reference evidence="5 6" key="1">
    <citation type="journal article" date="2021" name="Commun. Biol.">
        <title>The genome of Shorea leprosula (Dipterocarpaceae) highlights the ecological relevance of drought in aseasonal tropical rainforests.</title>
        <authorList>
            <person name="Ng K.K.S."/>
            <person name="Kobayashi M.J."/>
            <person name="Fawcett J.A."/>
            <person name="Hatakeyama M."/>
            <person name="Paape T."/>
            <person name="Ng C.H."/>
            <person name="Ang C.C."/>
            <person name="Tnah L.H."/>
            <person name="Lee C.T."/>
            <person name="Nishiyama T."/>
            <person name="Sese J."/>
            <person name="O'Brien M.J."/>
            <person name="Copetti D."/>
            <person name="Mohd Noor M.I."/>
            <person name="Ong R.C."/>
            <person name="Putra M."/>
            <person name="Sireger I.Z."/>
            <person name="Indrioko S."/>
            <person name="Kosugi Y."/>
            <person name="Izuno A."/>
            <person name="Isagi Y."/>
            <person name="Lee S.L."/>
            <person name="Shimizu K.K."/>
        </authorList>
    </citation>
    <scope>NUCLEOTIDE SEQUENCE [LARGE SCALE GENOMIC DNA]</scope>
    <source>
        <strain evidence="5">214</strain>
    </source>
</reference>
<comment type="caution">
    <text evidence="5">The sequence shown here is derived from an EMBL/GenBank/DDBJ whole genome shotgun (WGS) entry which is preliminary data.</text>
</comment>
<dbReference type="EMBL" id="BPVZ01000014">
    <property type="protein sequence ID" value="GKU99649.1"/>
    <property type="molecule type" value="Genomic_DNA"/>
</dbReference>
<evidence type="ECO:0000313" key="5">
    <source>
        <dbReference type="EMBL" id="GKU99649.1"/>
    </source>
</evidence>
<dbReference type="Proteomes" id="UP001054252">
    <property type="component" value="Unassembled WGS sequence"/>
</dbReference>
<evidence type="ECO:0000313" key="6">
    <source>
        <dbReference type="Proteomes" id="UP001054252"/>
    </source>
</evidence>
<proteinExistence type="inferred from homology"/>
<protein>
    <recommendedName>
        <fullName evidence="4">Remorin C-terminal domain-containing protein</fullName>
    </recommendedName>
</protein>
<keyword evidence="2" id="KW-0175">Coiled coil</keyword>
<feature type="region of interest" description="Disordered" evidence="3">
    <location>
        <begin position="22"/>
        <end position="86"/>
    </location>
</feature>
<dbReference type="PANTHER" id="PTHR31471:SF51">
    <property type="entry name" value="REMORIN FAMILY PROTEIN"/>
    <property type="match status" value="1"/>
</dbReference>
<sequence>MVQVVQFSPDCTTNFCKDSIRSSGHAGSKVPIATATEEKGPAKAASSAPSTKKTTTFSDRQLERTNTFPSRTPSKPDLPSTKPINPDVTAIKQERGATNADMSTIKNGSAAQKTDIRAIKPDQPQAIKRGTQISETQKQSSRGPAIGETEASTWETAQMVKIKERYQKLNGTISEWEHKKKTKAKNKLHKTEGELEQRRAEALKKFQNEMEYIKQVVEGARAQAEKRQRNDELKVRQKANVIRTTGRVPRTCFCL</sequence>
<evidence type="ECO:0000256" key="3">
    <source>
        <dbReference type="SAM" id="MobiDB-lite"/>
    </source>
</evidence>
<organism evidence="5 6">
    <name type="scientific">Rubroshorea leprosula</name>
    <dbReference type="NCBI Taxonomy" id="152421"/>
    <lineage>
        <taxon>Eukaryota</taxon>
        <taxon>Viridiplantae</taxon>
        <taxon>Streptophyta</taxon>
        <taxon>Embryophyta</taxon>
        <taxon>Tracheophyta</taxon>
        <taxon>Spermatophyta</taxon>
        <taxon>Magnoliopsida</taxon>
        <taxon>eudicotyledons</taxon>
        <taxon>Gunneridae</taxon>
        <taxon>Pentapetalae</taxon>
        <taxon>rosids</taxon>
        <taxon>malvids</taxon>
        <taxon>Malvales</taxon>
        <taxon>Dipterocarpaceae</taxon>
        <taxon>Rubroshorea</taxon>
    </lineage>
</organism>
<keyword evidence="6" id="KW-1185">Reference proteome</keyword>
<accession>A0AAV5IH32</accession>
<dbReference type="PANTHER" id="PTHR31471">
    <property type="entry name" value="OS02G0116800 PROTEIN"/>
    <property type="match status" value="1"/>
</dbReference>
<dbReference type="InterPro" id="IPR005516">
    <property type="entry name" value="Remorin_C"/>
</dbReference>
<evidence type="ECO:0000259" key="4">
    <source>
        <dbReference type="Pfam" id="PF03763"/>
    </source>
</evidence>
<evidence type="ECO:0000256" key="2">
    <source>
        <dbReference type="SAM" id="Coils"/>
    </source>
</evidence>
<gene>
    <name evidence="5" type="ORF">SLEP1_g12463</name>
</gene>
<name>A0AAV5IH32_9ROSI</name>
<feature type="compositionally biased region" description="Polar residues" evidence="3">
    <location>
        <begin position="64"/>
        <end position="73"/>
    </location>
</feature>
<evidence type="ECO:0000256" key="1">
    <source>
        <dbReference type="ARBA" id="ARBA00005711"/>
    </source>
</evidence>
<feature type="compositionally biased region" description="Polar residues" evidence="3">
    <location>
        <begin position="131"/>
        <end position="142"/>
    </location>
</feature>
<dbReference type="Pfam" id="PF03763">
    <property type="entry name" value="Remorin_C"/>
    <property type="match status" value="1"/>
</dbReference>
<comment type="similarity">
    <text evidence="1">Belongs to the remorin family.</text>
</comment>
<feature type="compositionally biased region" description="Low complexity" evidence="3">
    <location>
        <begin position="42"/>
        <end position="58"/>
    </location>
</feature>
<feature type="coiled-coil region" evidence="2">
    <location>
        <begin position="159"/>
        <end position="223"/>
    </location>
</feature>
<dbReference type="AlphaFoldDB" id="A0AAV5IH32"/>
<feature type="domain" description="Remorin C-terminal" evidence="4">
    <location>
        <begin position="148"/>
        <end position="250"/>
    </location>
</feature>
<feature type="region of interest" description="Disordered" evidence="3">
    <location>
        <begin position="123"/>
        <end position="147"/>
    </location>
</feature>